<keyword evidence="4" id="KW-1185">Reference proteome</keyword>
<dbReference type="InterPro" id="IPR000914">
    <property type="entry name" value="SBP_5_dom"/>
</dbReference>
<dbReference type="PANTHER" id="PTHR30290">
    <property type="entry name" value="PERIPLASMIC BINDING COMPONENT OF ABC TRANSPORTER"/>
    <property type="match status" value="1"/>
</dbReference>
<dbReference type="Proteomes" id="UP001224661">
    <property type="component" value="Unassembled WGS sequence"/>
</dbReference>
<evidence type="ECO:0000313" key="4">
    <source>
        <dbReference type="Proteomes" id="UP001224661"/>
    </source>
</evidence>
<dbReference type="SUPFAM" id="SSF53850">
    <property type="entry name" value="Periplasmic binding protein-like II"/>
    <property type="match status" value="1"/>
</dbReference>
<dbReference type="InterPro" id="IPR030678">
    <property type="entry name" value="Peptide/Ni-bd"/>
</dbReference>
<gene>
    <name evidence="3" type="ORF">QIS99_07765</name>
</gene>
<evidence type="ECO:0000256" key="1">
    <source>
        <dbReference type="SAM" id="SignalP"/>
    </source>
</evidence>
<evidence type="ECO:0000313" key="3">
    <source>
        <dbReference type="EMBL" id="MDI3386114.1"/>
    </source>
</evidence>
<evidence type="ECO:0000259" key="2">
    <source>
        <dbReference type="Pfam" id="PF00496"/>
    </source>
</evidence>
<name>A0ABT6RNW3_9ACTN</name>
<feature type="domain" description="Solute-binding protein family 5" evidence="2">
    <location>
        <begin position="105"/>
        <end position="498"/>
    </location>
</feature>
<dbReference type="RefSeq" id="WP_282511797.1">
    <property type="nucleotide sequence ID" value="NZ_JASCIR010000004.1"/>
</dbReference>
<accession>A0ABT6RNW3</accession>
<dbReference type="PANTHER" id="PTHR30290:SF83">
    <property type="entry name" value="ABC TRANSPORTER SUBSTRATE-BINDING PROTEIN"/>
    <property type="match status" value="1"/>
</dbReference>
<dbReference type="Pfam" id="PF00496">
    <property type="entry name" value="SBP_bac_5"/>
    <property type="match status" value="1"/>
</dbReference>
<organism evidence="3 4">
    <name type="scientific">Streptomyces solicavernae</name>
    <dbReference type="NCBI Taxonomy" id="3043614"/>
    <lineage>
        <taxon>Bacteria</taxon>
        <taxon>Bacillati</taxon>
        <taxon>Actinomycetota</taxon>
        <taxon>Actinomycetes</taxon>
        <taxon>Kitasatosporales</taxon>
        <taxon>Streptomycetaceae</taxon>
        <taxon>Streptomyces</taxon>
    </lineage>
</organism>
<dbReference type="Gene3D" id="3.10.105.10">
    <property type="entry name" value="Dipeptide-binding Protein, Domain 3"/>
    <property type="match status" value="1"/>
</dbReference>
<keyword evidence="1" id="KW-0732">Signal</keyword>
<feature type="signal peptide" evidence="1">
    <location>
        <begin position="1"/>
        <end position="26"/>
    </location>
</feature>
<dbReference type="PROSITE" id="PS51257">
    <property type="entry name" value="PROKAR_LIPOPROTEIN"/>
    <property type="match status" value="1"/>
</dbReference>
<dbReference type="InterPro" id="IPR039424">
    <property type="entry name" value="SBP_5"/>
</dbReference>
<protein>
    <submittedName>
        <fullName evidence="3">ABC transporter substrate-binding protein</fullName>
    </submittedName>
</protein>
<feature type="chain" id="PRO_5046508544" evidence="1">
    <location>
        <begin position="27"/>
        <end position="587"/>
    </location>
</feature>
<dbReference type="CDD" id="cd08506">
    <property type="entry name" value="PBP2_clavulanate_OppA2"/>
    <property type="match status" value="1"/>
</dbReference>
<dbReference type="PIRSF" id="PIRSF002741">
    <property type="entry name" value="MppA"/>
    <property type="match status" value="1"/>
</dbReference>
<sequence>MPRGSTKRRFTAGAALVVAALMTATACGGGESETESEGAGYNAGINKVANPSKKKGGTLRFIAKQPIDSADPQRAYYGMTWDFMRFYTRTLVTYDTKPGEASNNLVPDLAKEKAKITDGGKTYTYKLRDGLTWEDGSKLTSKDIKYGIERIWATEVITGGPAYLKNVLDPKGEYEGPYKDKSKDKLGLKAIETPDDQTIIFKLPKPNSDFEYMLAMPSGSPVKQEKDTKAKYANMPFSSGPYKFESYRPGKSLTLVRNTEWNESSDPVRPALPDKVTVTFSTNKEENDKKLMEGKYDIDMNGTGMTQSGRITAMQDHKANVDNMETDFIRYVALVTKAEPFDDIHCRKAVFYGTDFAALQKVRGGKLAAGDIAVSPLPKSIEGSDPTYDPYGILERKGKPDVKKAKAELKECGKPNGFSTKISARSDQPHEKEAATQLQQDLAKVGIKVEVDTIVGSESASITGSPSVVEKRGYGMIMAGWGPDFPSGQGFGQPLWDSRFIFENGNYNESQISDPKIDKMFDEAIAAESPEAAAKIYKDLSHRIIDQAVWMPFIQEKNITWRGSRVTNVYTSAAYSGRYDYISLGVK</sequence>
<proteinExistence type="predicted"/>
<reference evidence="3 4" key="1">
    <citation type="submission" date="2023-05" db="EMBL/GenBank/DDBJ databases">
        <title>Draft genome sequence of Streptomyces sp. B-S-A8 isolated from a cave soil in Thailand.</title>
        <authorList>
            <person name="Chamroensaksri N."/>
            <person name="Muangham S."/>
        </authorList>
    </citation>
    <scope>NUCLEOTIDE SEQUENCE [LARGE SCALE GENOMIC DNA]</scope>
    <source>
        <strain evidence="3 4">B-S-A8</strain>
    </source>
</reference>
<dbReference type="Gene3D" id="3.40.190.10">
    <property type="entry name" value="Periplasmic binding protein-like II"/>
    <property type="match status" value="1"/>
</dbReference>
<comment type="caution">
    <text evidence="3">The sequence shown here is derived from an EMBL/GenBank/DDBJ whole genome shotgun (WGS) entry which is preliminary data.</text>
</comment>
<dbReference type="EMBL" id="JASCIR010000004">
    <property type="protein sequence ID" value="MDI3386114.1"/>
    <property type="molecule type" value="Genomic_DNA"/>
</dbReference>